<keyword evidence="1" id="KW-0732">Signal</keyword>
<dbReference type="PROSITE" id="PS01186">
    <property type="entry name" value="EGF_2"/>
    <property type="match status" value="1"/>
</dbReference>
<dbReference type="Pfam" id="PF00095">
    <property type="entry name" value="WAP"/>
    <property type="match status" value="1"/>
</dbReference>
<dbReference type="Pfam" id="PF07699">
    <property type="entry name" value="Ephrin_rec_like"/>
    <property type="match status" value="1"/>
</dbReference>
<evidence type="ECO:0000256" key="2">
    <source>
        <dbReference type="ARBA" id="ARBA00023157"/>
    </source>
</evidence>
<comment type="caution">
    <text evidence="4">The sequence shown here is derived from an EMBL/GenBank/DDBJ whole genome shotgun (WGS) entry which is preliminary data.</text>
</comment>
<dbReference type="OrthoDB" id="6060011at2759"/>
<dbReference type="SUPFAM" id="SSF57256">
    <property type="entry name" value="Elafin-like"/>
    <property type="match status" value="1"/>
</dbReference>
<comment type="caution">
    <text evidence="3">Lacks conserved residue(s) required for the propagation of feature annotation.</text>
</comment>
<dbReference type="PROSITE" id="PS51041">
    <property type="entry name" value="EMI"/>
    <property type="match status" value="1"/>
</dbReference>
<dbReference type="InterPro" id="IPR008197">
    <property type="entry name" value="WAP_dom"/>
</dbReference>
<sequence>MLVMERTYLLFLVVSYFVFTIGKTNDVEEELLLLNELDKLTDMASDVSDGRKSSPAASRKPNFCEFSEPYTVELEEVFNNTVKKSFQVPCSDLEGSLGKRNKRDMCEVFRTIIVPTKRLVSKTLYRVVERCCEGWTGDDCMTATDEEQGNNFKRQSRVNPGICPRYSRPGRFGRCADECQTDADCGKTKKCCRSTCIGLKCMSPSCKCLNGGICDANFRCVCSIGFSGNSCEFGIRIARDSCVKQNIAIKYGTVSSDTLTLNVSEARANMQQLVDIGRKELNSKCRSKATLRLGTVRVSESSGYTIEASLEYLVYAGYRRWDFATCVANANLFQDIVNDPKKAPAIQGLQYSSYGATNVTKGSSGLSVASTCCNPGSVVNRGSCQQCNAQFYHDKNQDKCSECPGNTYQPNRGSTSCLTCPSGQMPNSAKTQCEVACVPSCQNNGICRNGLCYCPQGHEGVSCEIRKYS</sequence>
<gene>
    <name evidence="4" type="ORF">PACLA_8A016723</name>
</gene>
<name>A0A7D9DKI3_PARCT</name>
<dbReference type="SMART" id="SM00217">
    <property type="entry name" value="WAP"/>
    <property type="match status" value="1"/>
</dbReference>
<dbReference type="Gene3D" id="4.10.75.10">
    <property type="entry name" value="Elafin-like"/>
    <property type="match status" value="1"/>
</dbReference>
<evidence type="ECO:0000313" key="5">
    <source>
        <dbReference type="Proteomes" id="UP001152795"/>
    </source>
</evidence>
<dbReference type="Gene3D" id="2.10.50.10">
    <property type="entry name" value="Tumor Necrosis Factor Receptor, subunit A, domain 2"/>
    <property type="match status" value="1"/>
</dbReference>
<proteinExistence type="predicted"/>
<organism evidence="4 5">
    <name type="scientific">Paramuricea clavata</name>
    <name type="common">Red gorgonian</name>
    <name type="synonym">Violescent sea-whip</name>
    <dbReference type="NCBI Taxonomy" id="317549"/>
    <lineage>
        <taxon>Eukaryota</taxon>
        <taxon>Metazoa</taxon>
        <taxon>Cnidaria</taxon>
        <taxon>Anthozoa</taxon>
        <taxon>Octocorallia</taxon>
        <taxon>Malacalcyonacea</taxon>
        <taxon>Plexauridae</taxon>
        <taxon>Paramuricea</taxon>
    </lineage>
</organism>
<keyword evidence="3" id="KW-0245">EGF-like domain</keyword>
<dbReference type="PROSITE" id="PS51390">
    <property type="entry name" value="WAP"/>
    <property type="match status" value="1"/>
</dbReference>
<dbReference type="PROSITE" id="PS50026">
    <property type="entry name" value="EGF_3"/>
    <property type="match status" value="1"/>
</dbReference>
<keyword evidence="2 3" id="KW-1015">Disulfide bond</keyword>
<dbReference type="InterPro" id="IPR000742">
    <property type="entry name" value="EGF"/>
</dbReference>
<dbReference type="PROSITE" id="PS00022">
    <property type="entry name" value="EGF_1"/>
    <property type="match status" value="1"/>
</dbReference>
<evidence type="ECO:0000256" key="1">
    <source>
        <dbReference type="ARBA" id="ARBA00022729"/>
    </source>
</evidence>
<dbReference type="GO" id="GO:0005576">
    <property type="term" value="C:extracellular region"/>
    <property type="evidence" value="ECO:0007669"/>
    <property type="project" value="InterPro"/>
</dbReference>
<protein>
    <submittedName>
        <fullName evidence="4">von Willebrand factor</fullName>
    </submittedName>
</protein>
<dbReference type="Gene3D" id="2.10.25.10">
    <property type="entry name" value="Laminin"/>
    <property type="match status" value="1"/>
</dbReference>
<dbReference type="Proteomes" id="UP001152795">
    <property type="component" value="Unassembled WGS sequence"/>
</dbReference>
<evidence type="ECO:0000313" key="4">
    <source>
        <dbReference type="EMBL" id="CAB3988071.1"/>
    </source>
</evidence>
<feature type="disulfide bond" evidence="3">
    <location>
        <begin position="222"/>
        <end position="231"/>
    </location>
</feature>
<dbReference type="InterPro" id="IPR011641">
    <property type="entry name" value="Tyr-kin_ephrin_A/B_rcpt-like"/>
</dbReference>
<keyword evidence="5" id="KW-1185">Reference proteome</keyword>
<evidence type="ECO:0000256" key="3">
    <source>
        <dbReference type="PROSITE-ProRule" id="PRU00076"/>
    </source>
</evidence>
<dbReference type="GO" id="GO:0030414">
    <property type="term" value="F:peptidase inhibitor activity"/>
    <property type="evidence" value="ECO:0007669"/>
    <property type="project" value="InterPro"/>
</dbReference>
<dbReference type="InterPro" id="IPR036645">
    <property type="entry name" value="Elafin-like_sf"/>
</dbReference>
<dbReference type="InterPro" id="IPR009030">
    <property type="entry name" value="Growth_fac_rcpt_cys_sf"/>
</dbReference>
<dbReference type="SMART" id="SM01411">
    <property type="entry name" value="Ephrin_rec_like"/>
    <property type="match status" value="1"/>
</dbReference>
<dbReference type="EMBL" id="CACRXK020001275">
    <property type="protein sequence ID" value="CAB3988071.1"/>
    <property type="molecule type" value="Genomic_DNA"/>
</dbReference>
<accession>A0A7D9DKI3</accession>
<dbReference type="AlphaFoldDB" id="A0A7D9DKI3"/>
<dbReference type="InterPro" id="IPR011489">
    <property type="entry name" value="EMI_domain"/>
</dbReference>
<dbReference type="SUPFAM" id="SSF57184">
    <property type="entry name" value="Growth factor receptor domain"/>
    <property type="match status" value="1"/>
</dbReference>
<reference evidence="4" key="1">
    <citation type="submission" date="2020-04" db="EMBL/GenBank/DDBJ databases">
        <authorList>
            <person name="Alioto T."/>
            <person name="Alioto T."/>
            <person name="Gomez Garrido J."/>
        </authorList>
    </citation>
    <scope>NUCLEOTIDE SEQUENCE</scope>
    <source>
        <strain evidence="4">A484AB</strain>
    </source>
</reference>
<dbReference type="SMART" id="SM00181">
    <property type="entry name" value="EGF"/>
    <property type="match status" value="2"/>
</dbReference>